<dbReference type="RefSeq" id="WP_168938190.1">
    <property type="nucleotide sequence ID" value="NZ_JABAGA010000006.1"/>
</dbReference>
<sequence length="417" mass="46976">MTFTPLHRALGEPAGPITFDMLQRAIDVGVAENDELDWKRNLPEQSKFKDSDYIKDIAAMANSGGGMIIFGVAEQQKKATDWSGSSCVIDESYERTIRQAAWSKISPPVLNLTMDTVTGPDGQTAAWLLIPPSDDVPHLEFKKDYFRAPIRNGADTEFLSEREIENRYRARFDARSRVEQEMNELSRRTMEGHTADRFAWLVAVGRPTVRSNRRLAREEVVKMMWQAEEQLETLSRDGRPFFFQSFDRDNPRPGYRGWRFLNRMPDEYAFHETWVTIHDEGSVTVAAAIGGGHQGAGSGEPHAFGGHQIRPNQLEEVVAGFASLVRATAAATERSDYAIRLDVEWEGAELLELLMPDPFLRGFHSPGDKIRGFVPIHRSVDARCSGEGFVEETRSIALDCVNQGGRANLMWITNQKN</sequence>
<dbReference type="GO" id="GO:0005524">
    <property type="term" value="F:ATP binding"/>
    <property type="evidence" value="ECO:0007669"/>
    <property type="project" value="UniProtKB-KW"/>
</dbReference>
<feature type="domain" description="Schlafen AlbA-2" evidence="1">
    <location>
        <begin position="32"/>
        <end position="156"/>
    </location>
</feature>
<proteinExistence type="predicted"/>
<dbReference type="Pfam" id="PF04326">
    <property type="entry name" value="SLFN_AlbA_2"/>
    <property type="match status" value="1"/>
</dbReference>
<keyword evidence="2" id="KW-0067">ATP-binding</keyword>
<dbReference type="AlphaFoldDB" id="A0A7X9SXQ7"/>
<dbReference type="InterPro" id="IPR007421">
    <property type="entry name" value="Schlafen_AlbA_2_dom"/>
</dbReference>
<dbReference type="Proteomes" id="UP000589552">
    <property type="component" value="Unassembled WGS sequence"/>
</dbReference>
<keyword evidence="2" id="KW-0547">Nucleotide-binding</keyword>
<comment type="caution">
    <text evidence="2">The sequence shown here is derived from an EMBL/GenBank/DDBJ whole genome shotgun (WGS) entry which is preliminary data.</text>
</comment>
<gene>
    <name evidence="2" type="ORF">HF852_10350</name>
</gene>
<evidence type="ECO:0000313" key="2">
    <source>
        <dbReference type="EMBL" id="NMF09986.1"/>
    </source>
</evidence>
<evidence type="ECO:0000259" key="1">
    <source>
        <dbReference type="Pfam" id="PF04326"/>
    </source>
</evidence>
<accession>A0A7X9SXQ7</accession>
<organism evidence="2 3">
    <name type="scientific">Corynebacterium xerosis</name>
    <dbReference type="NCBI Taxonomy" id="1725"/>
    <lineage>
        <taxon>Bacteria</taxon>
        <taxon>Bacillati</taxon>
        <taxon>Actinomycetota</taxon>
        <taxon>Actinomycetes</taxon>
        <taxon>Mycobacteriales</taxon>
        <taxon>Corynebacteriaceae</taxon>
        <taxon>Corynebacterium</taxon>
    </lineage>
</organism>
<protein>
    <submittedName>
        <fullName evidence="2">ATP-binding protein</fullName>
    </submittedName>
</protein>
<dbReference type="InterPro" id="IPR038461">
    <property type="entry name" value="Schlafen_AlbA_2_dom_sf"/>
</dbReference>
<dbReference type="EMBL" id="JABAGA010000006">
    <property type="protein sequence ID" value="NMF09986.1"/>
    <property type="molecule type" value="Genomic_DNA"/>
</dbReference>
<evidence type="ECO:0000313" key="3">
    <source>
        <dbReference type="Proteomes" id="UP000589552"/>
    </source>
</evidence>
<name>A0A7X9SXQ7_9CORY</name>
<dbReference type="Gene3D" id="3.30.950.30">
    <property type="entry name" value="Schlafen, AAA domain"/>
    <property type="match status" value="1"/>
</dbReference>
<reference evidence="2 3" key="1">
    <citation type="submission" date="2020-04" db="EMBL/GenBank/DDBJ databases">
        <authorList>
            <person name="Hitch T.C.A."/>
            <person name="Wylensek D."/>
            <person name="Clavel T."/>
        </authorList>
    </citation>
    <scope>NUCLEOTIDE SEQUENCE [LARGE SCALE GENOMIC DNA]</scope>
    <source>
        <strain evidence="2 3">BL-383-APC-2I</strain>
    </source>
</reference>